<evidence type="ECO:0000313" key="3">
    <source>
        <dbReference type="Proteomes" id="UP000076154"/>
    </source>
</evidence>
<proteinExistence type="predicted"/>
<keyword evidence="3" id="KW-1185">Reference proteome</keyword>
<evidence type="ECO:0000256" key="1">
    <source>
        <dbReference type="SAM" id="MobiDB-lite"/>
    </source>
</evidence>
<reference evidence="2" key="1">
    <citation type="submission" date="2018-04" db="EMBL/GenBank/DDBJ databases">
        <title>Whole genome sequencing of Hypsizygus marmoreus.</title>
        <authorList>
            <person name="Choi I.-G."/>
            <person name="Min B."/>
            <person name="Kim J.-G."/>
            <person name="Kim S."/>
            <person name="Oh Y.-L."/>
            <person name="Kong W.-S."/>
            <person name="Park H."/>
            <person name="Jeong J."/>
            <person name="Song E.-S."/>
        </authorList>
    </citation>
    <scope>NUCLEOTIDE SEQUENCE [LARGE SCALE GENOMIC DNA]</scope>
    <source>
        <strain evidence="2">51987-8</strain>
    </source>
</reference>
<dbReference type="AlphaFoldDB" id="A0A369KBE5"/>
<dbReference type="EMBL" id="LUEZ02000012">
    <property type="protein sequence ID" value="RDB28266.1"/>
    <property type="molecule type" value="Genomic_DNA"/>
</dbReference>
<name>A0A369KBE5_HYPMA</name>
<feature type="region of interest" description="Disordered" evidence="1">
    <location>
        <begin position="189"/>
        <end position="213"/>
    </location>
</feature>
<comment type="caution">
    <text evidence="2">The sequence shown here is derived from an EMBL/GenBank/DDBJ whole genome shotgun (WGS) entry which is preliminary data.</text>
</comment>
<feature type="region of interest" description="Disordered" evidence="1">
    <location>
        <begin position="125"/>
        <end position="151"/>
    </location>
</feature>
<sequence length="213" mass="25021">MNISSQMSAMENFQMLAIFASSALAAIALMTRKDRGIRHLLLVGRYRPRCPRVHCRVGPLHPSDERQEDEKWNPGYGRGAGYYKVVPVHTRNPENIGPLKDVFDTEKANLHIKLVELENGIQKRRREEAKDKEQLENDAKEVRDRLDEERPVHALEKERYERVHAREKESYEREKAELEECHEREMRELVERMKAEKSVAGPSSRSRESRQHR</sequence>
<gene>
    <name evidence="2" type="ORF">Hypma_001459</name>
</gene>
<dbReference type="Proteomes" id="UP000076154">
    <property type="component" value="Unassembled WGS sequence"/>
</dbReference>
<accession>A0A369KBE5</accession>
<organism evidence="2 3">
    <name type="scientific">Hypsizygus marmoreus</name>
    <name type="common">White beech mushroom</name>
    <name type="synonym">Agaricus marmoreus</name>
    <dbReference type="NCBI Taxonomy" id="39966"/>
    <lineage>
        <taxon>Eukaryota</taxon>
        <taxon>Fungi</taxon>
        <taxon>Dikarya</taxon>
        <taxon>Basidiomycota</taxon>
        <taxon>Agaricomycotina</taxon>
        <taxon>Agaricomycetes</taxon>
        <taxon>Agaricomycetidae</taxon>
        <taxon>Agaricales</taxon>
        <taxon>Tricholomatineae</taxon>
        <taxon>Lyophyllaceae</taxon>
        <taxon>Hypsizygus</taxon>
    </lineage>
</organism>
<protein>
    <submittedName>
        <fullName evidence="2">Uncharacterized protein</fullName>
    </submittedName>
</protein>
<evidence type="ECO:0000313" key="2">
    <source>
        <dbReference type="EMBL" id="RDB28266.1"/>
    </source>
</evidence>
<dbReference type="InParanoid" id="A0A369KBE5"/>